<sequence length="419" mass="45997">MTGIALIGLQWGDEGKGKVSAYFSREARLVVRFNGGANAGHTVKLLNRVYRLHIIPAGALTAGRAAVGPGVYVDLELLSRELEEVKEARNGFRLYLSPKAHVVLPIHKHLDGELEKKRPGSAIGTTRRGIGPAAMDKHARLGVRVEDLTMDEQLLKERIKQMIKIHNITWNNLDNIVEKLTSYTHALADTLDDVGLRIRREMEGGGKIVFEGAQGTLLDIDHGTYPYVTSSTTLASAAASGSGVGVKHINKVIGVAKAYATRVGSGPFPTEITGETAELIRGYGGEYGATTGRPRRIGWLDLPLLRYAANLNDAEKIVLTRIDTLECVEKIKVCVCYEVDGRRVEEAQVTSYELMKAQPIYVELGGWRGKVKNWSRVAEEGYGALPREARRYIEFIEEEVGVEISHVSTGPEVGDMVER</sequence>
<feature type="binding site" description="in other chain" evidence="8">
    <location>
        <begin position="38"/>
        <end position="41"/>
    </location>
    <ligand>
        <name>IMP</name>
        <dbReference type="ChEBI" id="CHEBI:58053"/>
        <note>ligand shared between dimeric partners</note>
    </ligand>
</feature>
<keyword evidence="8" id="KW-0963">Cytoplasm</keyword>
<feature type="binding site" evidence="8">
    <location>
        <begin position="321"/>
        <end position="323"/>
    </location>
    <ligand>
        <name>GTP</name>
        <dbReference type="ChEBI" id="CHEBI:37565"/>
    </ligand>
</feature>
<comment type="cofactor">
    <cofactor evidence="8">
        <name>Mg(2+)</name>
        <dbReference type="ChEBI" id="CHEBI:18420"/>
    </cofactor>
    <text evidence="8">Binds 1 Mg(2+) ion per subunit.</text>
</comment>
<evidence type="ECO:0000256" key="9">
    <source>
        <dbReference type="RuleBase" id="RU000520"/>
    </source>
</evidence>
<dbReference type="AlphaFoldDB" id="A0A833EBM8"/>
<comment type="pathway">
    <text evidence="8 9">Purine metabolism; AMP biosynthesis via de novo pathway; AMP from IMP: step 1/2.</text>
</comment>
<dbReference type="InterPro" id="IPR027417">
    <property type="entry name" value="P-loop_NTPase"/>
</dbReference>
<feature type="binding site" evidence="8">
    <location>
        <begin position="12"/>
        <end position="18"/>
    </location>
    <ligand>
        <name>GTP</name>
        <dbReference type="ChEBI" id="CHEBI:37565"/>
    </ligand>
</feature>
<dbReference type="PANTHER" id="PTHR11846:SF0">
    <property type="entry name" value="ADENYLOSUCCINATE SYNTHETASE"/>
    <property type="match status" value="1"/>
</dbReference>
<dbReference type="InterPro" id="IPR042110">
    <property type="entry name" value="Adenylosuccinate_synth_dom2"/>
</dbReference>
<feature type="binding site" evidence="8">
    <location>
        <begin position="40"/>
        <end position="42"/>
    </location>
    <ligand>
        <name>GTP</name>
        <dbReference type="ChEBI" id="CHEBI:37565"/>
    </ligand>
</feature>
<dbReference type="CDD" id="cd03108">
    <property type="entry name" value="AdSS"/>
    <property type="match status" value="1"/>
</dbReference>
<dbReference type="NCBIfam" id="TIGR00184">
    <property type="entry name" value="purA"/>
    <property type="match status" value="1"/>
</dbReference>
<evidence type="ECO:0000256" key="3">
    <source>
        <dbReference type="ARBA" id="ARBA00022723"/>
    </source>
</evidence>
<comment type="similarity">
    <text evidence="8 9">Belongs to the adenylosuccinate synthetase family.</text>
</comment>
<comment type="caution">
    <text evidence="10">The sequence shown here is derived from an EMBL/GenBank/DDBJ whole genome shotgun (WGS) entry which is preliminary data.</text>
</comment>
<evidence type="ECO:0000256" key="7">
    <source>
        <dbReference type="ARBA" id="ARBA00023134"/>
    </source>
</evidence>
<accession>A0A833EBM8</accession>
<feature type="active site" description="Proton acceptor" evidence="8">
    <location>
        <position position="13"/>
    </location>
</feature>
<comment type="subunit">
    <text evidence="1 8">Homodimer.</text>
</comment>
<feature type="binding site" description="in other chain" evidence="8">
    <location>
        <begin position="13"/>
        <end position="16"/>
    </location>
    <ligand>
        <name>IMP</name>
        <dbReference type="ChEBI" id="CHEBI:58053"/>
        <note>ligand shared between dimeric partners</note>
    </ligand>
</feature>
<name>A0A833EBM8_CALS0</name>
<dbReference type="GO" id="GO:0044208">
    <property type="term" value="P:'de novo' AMP biosynthetic process"/>
    <property type="evidence" value="ECO:0007669"/>
    <property type="project" value="UniProtKB-UniRule"/>
</dbReference>
<keyword evidence="3 8" id="KW-0479">Metal-binding</keyword>
<dbReference type="InterPro" id="IPR018220">
    <property type="entry name" value="Adenylosuccin_syn_GTP-bd"/>
</dbReference>
<dbReference type="Pfam" id="PF00709">
    <property type="entry name" value="Adenylsucc_synt"/>
    <property type="match status" value="1"/>
</dbReference>
<feature type="binding site" description="in other chain" evidence="8">
    <location>
        <position position="214"/>
    </location>
    <ligand>
        <name>IMP</name>
        <dbReference type="ChEBI" id="CHEBI:58053"/>
        <note>ligand shared between dimeric partners</note>
    </ligand>
</feature>
<feature type="binding site" description="in other chain" evidence="8">
    <location>
        <position position="229"/>
    </location>
    <ligand>
        <name>IMP</name>
        <dbReference type="ChEBI" id="CHEBI:58053"/>
        <note>ligand shared between dimeric partners</note>
    </ligand>
</feature>
<dbReference type="SUPFAM" id="SSF52540">
    <property type="entry name" value="P-loop containing nucleoside triphosphate hydrolases"/>
    <property type="match status" value="1"/>
</dbReference>
<dbReference type="SMART" id="SM00788">
    <property type="entry name" value="Adenylsucc_synt"/>
    <property type="match status" value="1"/>
</dbReference>
<keyword evidence="4 8" id="KW-0547">Nucleotide-binding</keyword>
<evidence type="ECO:0000313" key="10">
    <source>
        <dbReference type="EMBL" id="HIQ28985.1"/>
    </source>
</evidence>
<comment type="function">
    <text evidence="8">Plays an important role in the de novo pathway of purine nucleotide biosynthesis. Catalyzes the first committed step in the biosynthesis of AMP from IMP.</text>
</comment>
<evidence type="ECO:0000256" key="8">
    <source>
        <dbReference type="HAMAP-Rule" id="MF_00011"/>
    </source>
</evidence>
<keyword evidence="7 8" id="KW-0342">GTP-binding</keyword>
<evidence type="ECO:0000256" key="4">
    <source>
        <dbReference type="ARBA" id="ARBA00022741"/>
    </source>
</evidence>
<feature type="binding site" evidence="8">
    <location>
        <begin position="408"/>
        <end position="410"/>
    </location>
    <ligand>
        <name>GTP</name>
        <dbReference type="ChEBI" id="CHEBI:37565"/>
    </ligand>
</feature>
<dbReference type="NCBIfam" id="NF002223">
    <property type="entry name" value="PRK01117.1"/>
    <property type="match status" value="1"/>
</dbReference>
<feature type="active site" description="Proton donor" evidence="8">
    <location>
        <position position="41"/>
    </location>
</feature>
<dbReference type="GO" id="GO:0046040">
    <property type="term" value="P:IMP metabolic process"/>
    <property type="evidence" value="ECO:0007669"/>
    <property type="project" value="TreeGrafter"/>
</dbReference>
<dbReference type="Gene3D" id="3.90.170.10">
    <property type="entry name" value="Adenylosuccinate Synthetase, subunit A, domain 3"/>
    <property type="match status" value="1"/>
</dbReference>
<comment type="subcellular location">
    <subcellularLocation>
        <location evidence="8">Cytoplasm</location>
    </subcellularLocation>
</comment>
<dbReference type="EC" id="6.3.4.4" evidence="8 9"/>
<dbReference type="InterPro" id="IPR042111">
    <property type="entry name" value="Adenylosuccinate_synth_dom3"/>
</dbReference>
<dbReference type="GO" id="GO:0000287">
    <property type="term" value="F:magnesium ion binding"/>
    <property type="evidence" value="ECO:0007669"/>
    <property type="project" value="UniProtKB-UniRule"/>
</dbReference>
<dbReference type="InterPro" id="IPR001114">
    <property type="entry name" value="Adenylosuccinate_synthetase"/>
</dbReference>
<dbReference type="GO" id="GO:0005737">
    <property type="term" value="C:cytoplasm"/>
    <property type="evidence" value="ECO:0007669"/>
    <property type="project" value="UniProtKB-SubCell"/>
</dbReference>
<evidence type="ECO:0000256" key="2">
    <source>
        <dbReference type="ARBA" id="ARBA00022598"/>
    </source>
</evidence>
<dbReference type="HAMAP" id="MF_00011">
    <property type="entry name" value="Adenylosucc_synth"/>
    <property type="match status" value="1"/>
</dbReference>
<dbReference type="InterPro" id="IPR042109">
    <property type="entry name" value="Adenylosuccinate_synth_dom1"/>
</dbReference>
<proteinExistence type="inferred from homology"/>
<dbReference type="FunFam" id="3.90.170.10:FF:000001">
    <property type="entry name" value="Adenylosuccinate synthetase"/>
    <property type="match status" value="1"/>
</dbReference>
<evidence type="ECO:0000256" key="6">
    <source>
        <dbReference type="ARBA" id="ARBA00022842"/>
    </source>
</evidence>
<dbReference type="FunFam" id="1.10.300.10:FF:000001">
    <property type="entry name" value="Adenylosuccinate synthetase"/>
    <property type="match status" value="1"/>
</dbReference>
<dbReference type="PROSITE" id="PS01266">
    <property type="entry name" value="ADENYLOSUCCIN_SYN_1"/>
    <property type="match status" value="1"/>
</dbReference>
<organism evidence="10 11">
    <name type="scientific">Caldiarchaeum subterraneum</name>
    <dbReference type="NCBI Taxonomy" id="311458"/>
    <lineage>
        <taxon>Archaea</taxon>
        <taxon>Nitrososphaerota</taxon>
        <taxon>Candidatus Caldarchaeales</taxon>
        <taxon>Candidatus Caldarchaeaceae</taxon>
        <taxon>Candidatus Caldarchaeum</taxon>
    </lineage>
</organism>
<dbReference type="PANTHER" id="PTHR11846">
    <property type="entry name" value="ADENYLOSUCCINATE SYNTHETASE"/>
    <property type="match status" value="1"/>
</dbReference>
<dbReference type="Proteomes" id="UP000608579">
    <property type="component" value="Unassembled WGS sequence"/>
</dbReference>
<feature type="binding site" evidence="8">
    <location>
        <position position="295"/>
    </location>
    <ligand>
        <name>GTP</name>
        <dbReference type="ChEBI" id="CHEBI:37565"/>
    </ligand>
</feature>
<feature type="binding site" evidence="8">
    <location>
        <position position="140"/>
    </location>
    <ligand>
        <name>IMP</name>
        <dbReference type="ChEBI" id="CHEBI:58053"/>
        <note>ligand shared between dimeric partners</note>
    </ligand>
</feature>
<reference evidence="10" key="1">
    <citation type="journal article" date="2020" name="ISME J.">
        <title>Gammaproteobacteria mediating utilization of methyl-, sulfur- and petroleum organic compounds in deep ocean hydrothermal plumes.</title>
        <authorList>
            <person name="Zhou Z."/>
            <person name="Liu Y."/>
            <person name="Pan J."/>
            <person name="Cron B.R."/>
            <person name="Toner B.M."/>
            <person name="Anantharaman K."/>
            <person name="Breier J.A."/>
            <person name="Dick G.J."/>
            <person name="Li M."/>
        </authorList>
    </citation>
    <scope>NUCLEOTIDE SEQUENCE</scope>
    <source>
        <strain evidence="10">SZUA-1515</strain>
    </source>
</reference>
<keyword evidence="5 8" id="KW-0658">Purine biosynthesis</keyword>
<dbReference type="Gene3D" id="1.10.300.10">
    <property type="entry name" value="Adenylosuccinate Synthetase, subunit A, domain 2"/>
    <property type="match status" value="1"/>
</dbReference>
<evidence type="ECO:0000256" key="5">
    <source>
        <dbReference type="ARBA" id="ARBA00022755"/>
    </source>
</evidence>
<keyword evidence="2 8" id="KW-0436">Ligase</keyword>
<dbReference type="EMBL" id="DQVM01000007">
    <property type="protein sequence ID" value="HIQ28985.1"/>
    <property type="molecule type" value="Genomic_DNA"/>
</dbReference>
<dbReference type="UniPathway" id="UPA00075">
    <property type="reaction ID" value="UER00335"/>
</dbReference>
<feature type="binding site" evidence="8">
    <location>
        <position position="40"/>
    </location>
    <ligand>
        <name>Mg(2+)</name>
        <dbReference type="ChEBI" id="CHEBI:18420"/>
    </ligand>
</feature>
<feature type="binding site" description="in other chain" evidence="8">
    <location>
        <position position="293"/>
    </location>
    <ligand>
        <name>IMP</name>
        <dbReference type="ChEBI" id="CHEBI:58053"/>
        <note>ligand shared between dimeric partners</note>
    </ligand>
</feature>
<dbReference type="GO" id="GO:0004019">
    <property type="term" value="F:adenylosuccinate synthase activity"/>
    <property type="evidence" value="ECO:0007669"/>
    <property type="project" value="UniProtKB-UniRule"/>
</dbReference>
<comment type="catalytic activity">
    <reaction evidence="8 9">
        <text>IMP + L-aspartate + GTP = N(6)-(1,2-dicarboxyethyl)-AMP + GDP + phosphate + 2 H(+)</text>
        <dbReference type="Rhea" id="RHEA:15753"/>
        <dbReference type="ChEBI" id="CHEBI:15378"/>
        <dbReference type="ChEBI" id="CHEBI:29991"/>
        <dbReference type="ChEBI" id="CHEBI:37565"/>
        <dbReference type="ChEBI" id="CHEBI:43474"/>
        <dbReference type="ChEBI" id="CHEBI:57567"/>
        <dbReference type="ChEBI" id="CHEBI:58053"/>
        <dbReference type="ChEBI" id="CHEBI:58189"/>
        <dbReference type="EC" id="6.3.4.4"/>
    </reaction>
</comment>
<dbReference type="GO" id="GO:0005525">
    <property type="term" value="F:GTP binding"/>
    <property type="evidence" value="ECO:0007669"/>
    <property type="project" value="UniProtKB-UniRule"/>
</dbReference>
<feature type="binding site" evidence="8">
    <location>
        <begin position="289"/>
        <end position="295"/>
    </location>
    <ligand>
        <name>substrate</name>
    </ligand>
</feature>
<gene>
    <name evidence="8" type="primary">purA</name>
    <name evidence="10" type="ORF">EYH45_00295</name>
</gene>
<dbReference type="Gene3D" id="3.40.440.10">
    <property type="entry name" value="Adenylosuccinate Synthetase, subunit A, domain 1"/>
    <property type="match status" value="1"/>
</dbReference>
<keyword evidence="6 8" id="KW-0460">Magnesium</keyword>
<evidence type="ECO:0000313" key="11">
    <source>
        <dbReference type="Proteomes" id="UP000608579"/>
    </source>
</evidence>
<evidence type="ECO:0000256" key="1">
    <source>
        <dbReference type="ARBA" id="ARBA00011738"/>
    </source>
</evidence>
<feature type="binding site" description="in other chain" evidence="8">
    <location>
        <position position="126"/>
    </location>
    <ligand>
        <name>IMP</name>
        <dbReference type="ChEBI" id="CHEBI:58053"/>
        <note>ligand shared between dimeric partners</note>
    </ligand>
</feature>
<protein>
    <recommendedName>
        <fullName evidence="8 9">Adenylosuccinate synthetase</fullName>
        <shortName evidence="8">AMPSase</shortName>
        <shortName evidence="8">AdSS</shortName>
        <ecNumber evidence="8 9">6.3.4.4</ecNumber>
    </recommendedName>
    <alternativeName>
        <fullName evidence="8">IMP--aspartate ligase</fullName>
    </alternativeName>
</protein>
<feature type="binding site" evidence="8">
    <location>
        <position position="13"/>
    </location>
    <ligand>
        <name>Mg(2+)</name>
        <dbReference type="ChEBI" id="CHEBI:18420"/>
    </ligand>
</feature>